<evidence type="ECO:0000256" key="1">
    <source>
        <dbReference type="SAM" id="MobiDB-lite"/>
    </source>
</evidence>
<protein>
    <recommendedName>
        <fullName evidence="2">AMP-dependent synthetase/ligase domain-containing protein</fullName>
    </recommendedName>
</protein>
<dbReference type="STRING" id="326424.FRAAL2358"/>
<evidence type="ECO:0000259" key="2">
    <source>
        <dbReference type="Pfam" id="PF00501"/>
    </source>
</evidence>
<dbReference type="Proteomes" id="UP000000657">
    <property type="component" value="Chromosome"/>
</dbReference>
<dbReference type="Gene3D" id="3.40.50.12780">
    <property type="entry name" value="N-terminal domain of ligase-like"/>
    <property type="match status" value="1"/>
</dbReference>
<dbReference type="InterPro" id="IPR042099">
    <property type="entry name" value="ANL_N_sf"/>
</dbReference>
<dbReference type="Pfam" id="PF00501">
    <property type="entry name" value="AMP-binding"/>
    <property type="match status" value="1"/>
</dbReference>
<gene>
    <name evidence="3" type="ordered locus">FRAAL2358</name>
</gene>
<dbReference type="SUPFAM" id="SSF56801">
    <property type="entry name" value="Acetyl-CoA synthetase-like"/>
    <property type="match status" value="1"/>
</dbReference>
<feature type="domain" description="AMP-dependent synthetase/ligase" evidence="2">
    <location>
        <begin position="105"/>
        <end position="334"/>
    </location>
</feature>
<evidence type="ECO:0000313" key="3">
    <source>
        <dbReference type="EMBL" id="CAJ61007.1"/>
    </source>
</evidence>
<proteinExistence type="predicted"/>
<keyword evidence="4" id="KW-1185">Reference proteome</keyword>
<name>Q0RN82_FRAAA</name>
<reference evidence="3 4" key="1">
    <citation type="journal article" date="2007" name="Genome Res.">
        <title>Genome characteristics of facultatively symbiotic Frankia sp. strains reflect host range and host plant biogeography.</title>
        <authorList>
            <person name="Normand P."/>
            <person name="Lapierre P."/>
            <person name="Tisa L.S."/>
            <person name="Gogarten J.P."/>
            <person name="Alloisio N."/>
            <person name="Bagnarol E."/>
            <person name="Bassi C.A."/>
            <person name="Berry A.M."/>
            <person name="Bickhart D.M."/>
            <person name="Choisne N."/>
            <person name="Couloux A."/>
            <person name="Cournoyer B."/>
            <person name="Cruveiller S."/>
            <person name="Daubin V."/>
            <person name="Demange N."/>
            <person name="Francino M.P."/>
            <person name="Goltsman E."/>
            <person name="Huang Y."/>
            <person name="Kopp O.R."/>
            <person name="Labarre L."/>
            <person name="Lapidus A."/>
            <person name="Lavire C."/>
            <person name="Marechal J."/>
            <person name="Martinez M."/>
            <person name="Mastronunzio J.E."/>
            <person name="Mullin B.C."/>
            <person name="Niemann J."/>
            <person name="Pujic P."/>
            <person name="Rawnsley T."/>
            <person name="Rouy Z."/>
            <person name="Schenowitz C."/>
            <person name="Sellstedt A."/>
            <person name="Tavares F."/>
            <person name="Tomkins J.P."/>
            <person name="Vallenet D."/>
            <person name="Valverde C."/>
            <person name="Wall L.G."/>
            <person name="Wang Y."/>
            <person name="Medigue C."/>
            <person name="Benson D.R."/>
        </authorList>
    </citation>
    <scope>NUCLEOTIDE SEQUENCE [LARGE SCALE GENOMIC DNA]</scope>
    <source>
        <strain evidence="4">DSM 45986 / CECT 9034 / ACN14a</strain>
    </source>
</reference>
<feature type="region of interest" description="Disordered" evidence="1">
    <location>
        <begin position="1"/>
        <end position="20"/>
    </location>
</feature>
<evidence type="ECO:0000313" key="4">
    <source>
        <dbReference type="Proteomes" id="UP000000657"/>
    </source>
</evidence>
<sequence length="385" mass="42738">MPRAPATARAGGRRLHQMTTLHRDPVLDGPVDLIPTETELIEAAMRWHFDPATGSPFWLEQADTLGFDPREDIHTVDDLARFPNIVDRLRHVPAADLIPRGYAGQDDTVYGVYDSGGTTGPPKRVVVMTDWMTRLLVHTDQEMDARDYPQGVDWLAVAPSGPHMFGAIVRETVRLRGRLSFTVDLDPRWVKKCIAAGRAEQADQYADHIVAQARTVLETQEIGVLITTPPLLERLVRDEELRRLIADRVRLVEWGGAHMDPDTRYLLRTEVLPHTRLVGRYGSTMILASAVERQGLAPDDPCVFDSFSPFVTFRVVDPETGEPVPYGSRGRVVMNHVSKSALLPNNLERDEATRIPPPPGRVGDSVADVSPVAVFGDSPVIEGVY</sequence>
<accession>Q0RN82</accession>
<organism evidence="3 4">
    <name type="scientific">Frankia alni (strain DSM 45986 / CECT 9034 / ACN14a)</name>
    <dbReference type="NCBI Taxonomy" id="326424"/>
    <lineage>
        <taxon>Bacteria</taxon>
        <taxon>Bacillati</taxon>
        <taxon>Actinomycetota</taxon>
        <taxon>Actinomycetes</taxon>
        <taxon>Frankiales</taxon>
        <taxon>Frankiaceae</taxon>
        <taxon>Frankia</taxon>
    </lineage>
</organism>
<dbReference type="HOGENOM" id="CLU_780634_0_0_11"/>
<feature type="compositionally biased region" description="Low complexity" evidence="1">
    <location>
        <begin position="1"/>
        <end position="10"/>
    </location>
</feature>
<dbReference type="eggNOG" id="COG1541">
    <property type="taxonomic scope" value="Bacteria"/>
</dbReference>
<dbReference type="AlphaFoldDB" id="Q0RN82"/>
<dbReference type="InterPro" id="IPR000873">
    <property type="entry name" value="AMP-dep_synth/lig_dom"/>
</dbReference>
<dbReference type="KEGG" id="fal:FRAAL2358"/>
<dbReference type="EMBL" id="CT573213">
    <property type="protein sequence ID" value="CAJ61007.1"/>
    <property type="molecule type" value="Genomic_DNA"/>
</dbReference>